<dbReference type="InterPro" id="IPR022893">
    <property type="entry name" value="Shikimate_DH_fam"/>
</dbReference>
<evidence type="ECO:0000259" key="4">
    <source>
        <dbReference type="Pfam" id="PF08501"/>
    </source>
</evidence>
<gene>
    <name evidence="5" type="ORF">J0X15_19650</name>
</gene>
<feature type="domain" description="Shikimate dehydrogenase substrate binding N-terminal" evidence="4">
    <location>
        <begin position="20"/>
        <end position="103"/>
    </location>
</feature>
<keyword evidence="6" id="KW-1185">Reference proteome</keyword>
<name>A0A939JAZ1_9HYPH</name>
<evidence type="ECO:0000256" key="3">
    <source>
        <dbReference type="ARBA" id="ARBA00023141"/>
    </source>
</evidence>
<dbReference type="EMBL" id="JAFLNF010000013">
    <property type="protein sequence ID" value="MBO0347454.1"/>
    <property type="molecule type" value="Genomic_DNA"/>
</dbReference>
<dbReference type="Proteomes" id="UP000664779">
    <property type="component" value="Unassembled WGS sequence"/>
</dbReference>
<dbReference type="AlphaFoldDB" id="A0A939JAZ1"/>
<protein>
    <recommendedName>
        <fullName evidence="4">Shikimate dehydrogenase substrate binding N-terminal domain-containing protein</fullName>
    </recommendedName>
</protein>
<keyword evidence="3" id="KW-0028">Amino-acid biosynthesis</keyword>
<keyword evidence="2" id="KW-0560">Oxidoreductase</keyword>
<dbReference type="SUPFAM" id="SSF51735">
    <property type="entry name" value="NAD(P)-binding Rossmann-fold domains"/>
    <property type="match status" value="1"/>
</dbReference>
<dbReference type="PANTHER" id="PTHR21089">
    <property type="entry name" value="SHIKIMATE DEHYDROGENASE"/>
    <property type="match status" value="1"/>
</dbReference>
<organism evidence="5 6">
    <name type="scientific">Roseibium limicola</name>
    <dbReference type="NCBI Taxonomy" id="2816037"/>
    <lineage>
        <taxon>Bacteria</taxon>
        <taxon>Pseudomonadati</taxon>
        <taxon>Pseudomonadota</taxon>
        <taxon>Alphaproteobacteria</taxon>
        <taxon>Hyphomicrobiales</taxon>
        <taxon>Stappiaceae</taxon>
        <taxon>Roseibium</taxon>
    </lineage>
</organism>
<dbReference type="InterPro" id="IPR013708">
    <property type="entry name" value="Shikimate_DH-bd_N"/>
</dbReference>
<reference evidence="5" key="1">
    <citation type="submission" date="2021-03" db="EMBL/GenBank/DDBJ databases">
        <title>Roseibium sp. CAU 1637 isolated from Incheon.</title>
        <authorList>
            <person name="Kim W."/>
        </authorList>
    </citation>
    <scope>NUCLEOTIDE SEQUENCE</scope>
    <source>
        <strain evidence="5">CAU 1637</strain>
    </source>
</reference>
<keyword evidence="3" id="KW-0057">Aromatic amino acid biosynthesis</keyword>
<dbReference type="GO" id="GO:0050661">
    <property type="term" value="F:NADP binding"/>
    <property type="evidence" value="ECO:0007669"/>
    <property type="project" value="TreeGrafter"/>
</dbReference>
<dbReference type="Gene3D" id="3.40.50.10860">
    <property type="entry name" value="Leucine Dehydrogenase, chain A, domain 1"/>
    <property type="match status" value="1"/>
</dbReference>
<accession>A0A939JAZ1</accession>
<evidence type="ECO:0000256" key="2">
    <source>
        <dbReference type="ARBA" id="ARBA00023002"/>
    </source>
</evidence>
<proteinExistence type="predicted"/>
<dbReference type="InterPro" id="IPR046346">
    <property type="entry name" value="Aminoacid_DH-like_N_sf"/>
</dbReference>
<dbReference type="GO" id="GO:0019632">
    <property type="term" value="P:shikimate metabolic process"/>
    <property type="evidence" value="ECO:0007669"/>
    <property type="project" value="TreeGrafter"/>
</dbReference>
<dbReference type="GO" id="GO:0004764">
    <property type="term" value="F:shikimate 3-dehydrogenase (NADP+) activity"/>
    <property type="evidence" value="ECO:0007669"/>
    <property type="project" value="InterPro"/>
</dbReference>
<dbReference type="RefSeq" id="WP_206944628.1">
    <property type="nucleotide sequence ID" value="NZ_JAFLNF010000013.1"/>
</dbReference>
<dbReference type="GO" id="GO:0005829">
    <property type="term" value="C:cytosol"/>
    <property type="evidence" value="ECO:0007669"/>
    <property type="project" value="TreeGrafter"/>
</dbReference>
<dbReference type="SUPFAM" id="SSF53223">
    <property type="entry name" value="Aminoacid dehydrogenase-like, N-terminal domain"/>
    <property type="match status" value="1"/>
</dbReference>
<dbReference type="InterPro" id="IPR036291">
    <property type="entry name" value="NAD(P)-bd_dom_sf"/>
</dbReference>
<dbReference type="Gene3D" id="3.40.50.720">
    <property type="entry name" value="NAD(P)-binding Rossmann-like Domain"/>
    <property type="match status" value="1"/>
</dbReference>
<sequence>MSTHLPRIPAPTGATRLFPIIGHPVSGVFSPPAFNERFARDGIDAVMFGLDIAPEGLDGFWRLMRASANILGCSITYPHKQAAFEAVDAMSDRAARLGALNTVRRTADGKLIGDATDGLAMTKAMQERGIEICAKTVHVAGAGGGAGLAIIDALCELGIAALRLSEIDPVREAAALALVQNHWPKVRLLGSEASADILINATVLGKSEDDALPFTPEEIANASAACDVITASGDTPFLAQARKHGARLVCGNDMGAGQLQAQLDHIGLGGPIADQ</sequence>
<evidence type="ECO:0000313" key="5">
    <source>
        <dbReference type="EMBL" id="MBO0347454.1"/>
    </source>
</evidence>
<dbReference type="GO" id="GO:0009423">
    <property type="term" value="P:chorismate biosynthetic process"/>
    <property type="evidence" value="ECO:0007669"/>
    <property type="project" value="TreeGrafter"/>
</dbReference>
<comment type="pathway">
    <text evidence="1">Metabolic intermediate biosynthesis; chorismate biosynthesis; chorismate from D-erythrose 4-phosphate and phosphoenolpyruvate: step 4/7.</text>
</comment>
<dbReference type="PANTHER" id="PTHR21089:SF1">
    <property type="entry name" value="BIFUNCTIONAL 3-DEHYDROQUINATE DEHYDRATASE_SHIKIMATE DEHYDROGENASE, CHLOROPLASTIC"/>
    <property type="match status" value="1"/>
</dbReference>
<comment type="caution">
    <text evidence="5">The sequence shown here is derived from an EMBL/GenBank/DDBJ whole genome shotgun (WGS) entry which is preliminary data.</text>
</comment>
<evidence type="ECO:0000256" key="1">
    <source>
        <dbReference type="ARBA" id="ARBA00004871"/>
    </source>
</evidence>
<dbReference type="Pfam" id="PF08501">
    <property type="entry name" value="Shikimate_dh_N"/>
    <property type="match status" value="1"/>
</dbReference>
<evidence type="ECO:0000313" key="6">
    <source>
        <dbReference type="Proteomes" id="UP000664779"/>
    </source>
</evidence>
<dbReference type="GO" id="GO:0009073">
    <property type="term" value="P:aromatic amino acid family biosynthetic process"/>
    <property type="evidence" value="ECO:0007669"/>
    <property type="project" value="UniProtKB-KW"/>
</dbReference>